<keyword evidence="3" id="KW-1185">Reference proteome</keyword>
<proteinExistence type="predicted"/>
<gene>
    <name evidence="2" type="ORF">GY17_00000906</name>
</gene>
<evidence type="ECO:0000313" key="2">
    <source>
        <dbReference type="EMBL" id="PPS98141.1"/>
    </source>
</evidence>
<comment type="caution">
    <text evidence="2">The sequence shown here is derived from an EMBL/GenBank/DDBJ whole genome shotgun (WGS) entry which is preliminary data.</text>
</comment>
<evidence type="ECO:0000313" key="3">
    <source>
        <dbReference type="Proteomes" id="UP001429100"/>
    </source>
</evidence>
<evidence type="ECO:0000256" key="1">
    <source>
        <dbReference type="SAM" id="Coils"/>
    </source>
</evidence>
<protein>
    <submittedName>
        <fullName evidence="2">Uncharacterized protein</fullName>
    </submittedName>
</protein>
<accession>A0ABX5BK11</accession>
<organism evidence="2 3">
    <name type="scientific">Cryptosporidium hominis</name>
    <dbReference type="NCBI Taxonomy" id="237895"/>
    <lineage>
        <taxon>Eukaryota</taxon>
        <taxon>Sar</taxon>
        <taxon>Alveolata</taxon>
        <taxon>Apicomplexa</taxon>
        <taxon>Conoidasida</taxon>
        <taxon>Coccidia</taxon>
        <taxon>Eucoccidiorida</taxon>
        <taxon>Eimeriorina</taxon>
        <taxon>Cryptosporidiidae</taxon>
        <taxon>Cryptosporidium</taxon>
    </lineage>
</organism>
<reference evidence="2 3" key="1">
    <citation type="submission" date="2014-11" db="EMBL/GenBank/DDBJ databases">
        <title>Comparative genomic analysis of Cryptosporidium hominis reveals occurrence of genetic recombination in virulent subtypes.</title>
        <authorList>
            <person name="Guo Y."/>
            <person name="Tang K."/>
            <person name="Frace M."/>
            <person name="Li N."/>
            <person name="Roellig D.M."/>
            <person name="Sammons S."/>
            <person name="Knipe K."/>
            <person name="Rowe L."/>
            <person name="Feng Y."/>
            <person name="Xiao L."/>
        </authorList>
    </citation>
    <scope>NUCLEOTIDE SEQUENCE [LARGE SCALE GENOMIC DNA]</scope>
    <source>
        <strain evidence="2">30976</strain>
    </source>
</reference>
<sequence length="548" mass="64722">MKGKCVKKIFTIISQNGIEFKLAISAILLDFEDEVGSLDNKDINDINESNYILKIILTSFNPIELTTKLGGPWEGYFLWDIIRGKILNYRDNINQKYSILNFLEMIDEDSSSKDLFSLNLMKYYEYMDKIPGKRPFGSTFEDHAKEKDYILIIKLEEIESEIILHLRSTFYNNIKDLSTLENINVISCLKEMVELIKLENFNLHENLRNLAEFSNKNYKHIMENRENSQDQVKVQELEQKQKLEQELKQENEQVQEQEQEQEQKQKQKQKQKQEQEQEQEQKQELSQKIEDIYDNVTIQFNSPNTRGTLELSELRVPSYLNNSPLIDKHNNNINIFNSKISSSELLHNQIKTYRFIKDSSKIGNHQYYGSYSTSSLPAYYSSFSSSSRTNGKNSALRSAIETIRRTKNDSLYRQTTSAFSNRFNSNNDHDEFSNYREHTPKYNNSIIPSEFESDNNSYYKYLQKFNKNIKRQNNYEKANINNYLINNWNKNNFELKSPTNKRKITPLYTKEQLMSKLSNTKDISERINILKSMIKSTKKESYYIDEFG</sequence>
<reference evidence="2 3" key="2">
    <citation type="submission" date="2017-10" db="EMBL/GenBank/DDBJ databases">
        <title>Consistent, comparative and evidence-based genome annotation and re-annotation for the closely-related species, Cryptosporidium parvum, C. hominis and C. tyzzeri.</title>
        <authorList>
            <person name="Baptista R.P."/>
            <person name="Li Y."/>
            <person name="Sateriale A."/>
            <person name="Striepen B."/>
            <person name="Kissinger J.C."/>
        </authorList>
    </citation>
    <scope>NUCLEOTIDE SEQUENCE [LARGE SCALE GENOMIC DNA]</scope>
    <source>
        <strain evidence="2">30976</strain>
    </source>
</reference>
<dbReference type="EMBL" id="JTAI01000002">
    <property type="protein sequence ID" value="PPS98141.1"/>
    <property type="molecule type" value="Genomic_DNA"/>
</dbReference>
<name>A0ABX5BK11_CRYHO</name>
<keyword evidence="1" id="KW-0175">Coiled coil</keyword>
<dbReference type="Proteomes" id="UP001429100">
    <property type="component" value="Unassembled WGS sequence"/>
</dbReference>
<feature type="coiled-coil region" evidence="1">
    <location>
        <begin position="233"/>
        <end position="295"/>
    </location>
</feature>